<dbReference type="Gene3D" id="3.90.1150.10">
    <property type="entry name" value="Aspartate Aminotransferase, domain 1"/>
    <property type="match status" value="1"/>
</dbReference>
<dbReference type="KEGG" id="smiz:4412673_02559"/>
<dbReference type="InterPro" id="IPR015424">
    <property type="entry name" value="PyrdxlP-dep_Trfase"/>
</dbReference>
<dbReference type="Gene3D" id="3.40.640.10">
    <property type="entry name" value="Type I PLP-dependent aspartate aminotransferase-like (Major domain)"/>
    <property type="match status" value="1"/>
</dbReference>
<accession>A0AAJ4XC41</accession>
<dbReference type="InterPro" id="IPR016454">
    <property type="entry name" value="Cysteine_dSase"/>
</dbReference>
<protein>
    <recommendedName>
        <fullName evidence="3">cysteine desulfurase</fullName>
        <ecNumber evidence="3">2.8.1.7</ecNumber>
    </recommendedName>
</protein>
<dbReference type="InterPro" id="IPR020578">
    <property type="entry name" value="Aminotrans_V_PyrdxlP_BS"/>
</dbReference>
<keyword evidence="4 13" id="KW-0808">Transferase</keyword>
<evidence type="ECO:0000313" key="14">
    <source>
        <dbReference type="Proteomes" id="UP000215355"/>
    </source>
</evidence>
<dbReference type="PANTHER" id="PTHR11601">
    <property type="entry name" value="CYSTEINE DESULFURYLASE FAMILY MEMBER"/>
    <property type="match status" value="1"/>
</dbReference>
<feature type="domain" description="Aminotransferase class V" evidence="12">
    <location>
        <begin position="5"/>
        <end position="363"/>
    </location>
</feature>
<evidence type="ECO:0000256" key="9">
    <source>
        <dbReference type="ARBA" id="ARBA00023014"/>
    </source>
</evidence>
<dbReference type="InterPro" id="IPR000192">
    <property type="entry name" value="Aminotrans_V_dom"/>
</dbReference>
<dbReference type="GO" id="GO:0046872">
    <property type="term" value="F:metal ion binding"/>
    <property type="evidence" value="ECO:0007669"/>
    <property type="project" value="UniProtKB-KW"/>
</dbReference>
<gene>
    <name evidence="13" type="primary">iscS</name>
    <name evidence="13" type="ORF">SAMEA4412673_02559</name>
</gene>
<evidence type="ECO:0000256" key="11">
    <source>
        <dbReference type="RuleBase" id="RU004504"/>
    </source>
</evidence>
<proteinExistence type="inferred from homology"/>
<dbReference type="FunFam" id="3.40.640.10:FF:000003">
    <property type="entry name" value="Cysteine desulfurase IscS"/>
    <property type="match status" value="1"/>
</dbReference>
<keyword evidence="5" id="KW-0001">2Fe-2S</keyword>
<evidence type="ECO:0000256" key="10">
    <source>
        <dbReference type="ARBA" id="ARBA00050776"/>
    </source>
</evidence>
<keyword evidence="7" id="KW-0663">Pyridoxal phosphate</keyword>
<dbReference type="PROSITE" id="PS00595">
    <property type="entry name" value="AA_TRANSFER_CLASS_5"/>
    <property type="match status" value="1"/>
</dbReference>
<dbReference type="RefSeq" id="WP_093097435.1">
    <property type="nucleotide sequence ID" value="NZ_CP158798.1"/>
</dbReference>
<organism evidence="13 14">
    <name type="scientific">Sphingobacterium mizutaii</name>
    <dbReference type="NCBI Taxonomy" id="1010"/>
    <lineage>
        <taxon>Bacteria</taxon>
        <taxon>Pseudomonadati</taxon>
        <taxon>Bacteroidota</taxon>
        <taxon>Sphingobacteriia</taxon>
        <taxon>Sphingobacteriales</taxon>
        <taxon>Sphingobacteriaceae</taxon>
        <taxon>Sphingobacterium</taxon>
    </lineage>
</organism>
<evidence type="ECO:0000256" key="6">
    <source>
        <dbReference type="ARBA" id="ARBA00022723"/>
    </source>
</evidence>
<evidence type="ECO:0000313" key="13">
    <source>
        <dbReference type="EMBL" id="SNV51897.1"/>
    </source>
</evidence>
<comment type="catalytic activity">
    <reaction evidence="10">
        <text>(sulfur carrier)-H + L-cysteine = (sulfur carrier)-SH + L-alanine</text>
        <dbReference type="Rhea" id="RHEA:43892"/>
        <dbReference type="Rhea" id="RHEA-COMP:14737"/>
        <dbReference type="Rhea" id="RHEA-COMP:14739"/>
        <dbReference type="ChEBI" id="CHEBI:29917"/>
        <dbReference type="ChEBI" id="CHEBI:35235"/>
        <dbReference type="ChEBI" id="CHEBI:57972"/>
        <dbReference type="ChEBI" id="CHEBI:64428"/>
        <dbReference type="EC" id="2.8.1.7"/>
    </reaction>
</comment>
<evidence type="ECO:0000256" key="5">
    <source>
        <dbReference type="ARBA" id="ARBA00022714"/>
    </source>
</evidence>
<dbReference type="PANTHER" id="PTHR11601:SF34">
    <property type="entry name" value="CYSTEINE DESULFURASE"/>
    <property type="match status" value="1"/>
</dbReference>
<evidence type="ECO:0000256" key="7">
    <source>
        <dbReference type="ARBA" id="ARBA00022898"/>
    </source>
</evidence>
<comment type="similarity">
    <text evidence="2">Belongs to the class-V pyridoxal-phosphate-dependent aminotransferase family. NifS/IscS subfamily.</text>
</comment>
<comment type="cofactor">
    <cofactor evidence="1 11">
        <name>pyridoxal 5'-phosphate</name>
        <dbReference type="ChEBI" id="CHEBI:597326"/>
    </cofactor>
</comment>
<keyword evidence="8" id="KW-0408">Iron</keyword>
<dbReference type="SUPFAM" id="SSF53383">
    <property type="entry name" value="PLP-dependent transferases"/>
    <property type="match status" value="1"/>
</dbReference>
<dbReference type="AlphaFoldDB" id="A0AAJ4XC41"/>
<name>A0AAJ4XC41_9SPHI</name>
<evidence type="ECO:0000256" key="1">
    <source>
        <dbReference type="ARBA" id="ARBA00001933"/>
    </source>
</evidence>
<dbReference type="Pfam" id="PF00266">
    <property type="entry name" value="Aminotran_5"/>
    <property type="match status" value="1"/>
</dbReference>
<reference evidence="13 14" key="1">
    <citation type="submission" date="2017-06" db="EMBL/GenBank/DDBJ databases">
        <authorList>
            <consortium name="Pathogen Informatics"/>
        </authorList>
    </citation>
    <scope>NUCLEOTIDE SEQUENCE [LARGE SCALE GENOMIC DNA]</scope>
    <source>
        <strain evidence="13 14">NCTC12149</strain>
    </source>
</reference>
<keyword evidence="9" id="KW-0411">Iron-sulfur</keyword>
<evidence type="ECO:0000256" key="3">
    <source>
        <dbReference type="ARBA" id="ARBA00012239"/>
    </source>
</evidence>
<keyword evidence="6" id="KW-0479">Metal-binding</keyword>
<dbReference type="GO" id="GO:0031071">
    <property type="term" value="F:cysteine desulfurase activity"/>
    <property type="evidence" value="ECO:0007669"/>
    <property type="project" value="UniProtKB-EC"/>
</dbReference>
<dbReference type="Proteomes" id="UP000215355">
    <property type="component" value="Chromosome 1"/>
</dbReference>
<dbReference type="InterPro" id="IPR015421">
    <property type="entry name" value="PyrdxlP-dep_Trfase_major"/>
</dbReference>
<dbReference type="InterPro" id="IPR015422">
    <property type="entry name" value="PyrdxlP-dep_Trfase_small"/>
</dbReference>
<evidence type="ECO:0000259" key="12">
    <source>
        <dbReference type="Pfam" id="PF00266"/>
    </source>
</evidence>
<evidence type="ECO:0000256" key="4">
    <source>
        <dbReference type="ARBA" id="ARBA00022679"/>
    </source>
</evidence>
<evidence type="ECO:0000256" key="8">
    <source>
        <dbReference type="ARBA" id="ARBA00023004"/>
    </source>
</evidence>
<dbReference type="GO" id="GO:0051537">
    <property type="term" value="F:2 iron, 2 sulfur cluster binding"/>
    <property type="evidence" value="ECO:0007669"/>
    <property type="project" value="UniProtKB-KW"/>
</dbReference>
<dbReference type="PIRSF" id="PIRSF005572">
    <property type="entry name" value="NifS"/>
    <property type="match status" value="1"/>
</dbReference>
<dbReference type="EC" id="2.8.1.7" evidence="3"/>
<sequence>MDYCYFDNNATSKIDDQVFKAMLPYLKDSYGNASSIQHKLGRQANHAIEKARIQVADLLNVNPKEIYFSSGATESINTVIKGISKAYQSKGNHIITSSAEHKAVLSSCQAVEKEGMKVSYLSVNKFGVIDLEELKNTITDQTVLVCIMAANNETGVLQPIEEIAEICSNKDVLFFCDATQWIGKLPLDLSNIPIDILCMSAHKIHGPKGIGALYIRRKSKPIQIPALIVGGKQESGFRGGTYPVHQIVGLGEAANQINFEHKDVGEIRDYFEKRLLEEIEESEIKTLGSNRLPNTSNVHIKHVKATELMTKLPTLALSSGSACVSGDRDPSHVLKAMGYTDDEAYCSLRFSFSKYNSMEEIDYAIPLIKAACESIRKDSPIWEMYKEGLI</sequence>
<evidence type="ECO:0000256" key="2">
    <source>
        <dbReference type="ARBA" id="ARBA00006490"/>
    </source>
</evidence>
<dbReference type="EMBL" id="LT906468">
    <property type="protein sequence ID" value="SNV51897.1"/>
    <property type="molecule type" value="Genomic_DNA"/>
</dbReference>